<accession>A0A8A3S6N5</accession>
<dbReference type="InterPro" id="IPR007111">
    <property type="entry name" value="NACHT_NTPase"/>
</dbReference>
<reference evidence="2" key="1">
    <citation type="journal article" date="2001" name="Int. J. Syst. Evol. Microbiol.">
        <title>Methanofollis aquaemaris sp. nov., a methanogen isolated from an aquaculture fish pond.</title>
        <authorList>
            <person name="Lai M.C."/>
            <person name="Chen S.C."/>
        </authorList>
    </citation>
    <scope>NUCLEOTIDE SEQUENCE</scope>
    <source>
        <strain evidence="2">N2F9704</strain>
    </source>
</reference>
<dbReference type="Pfam" id="PF05729">
    <property type="entry name" value="NACHT"/>
    <property type="match status" value="1"/>
</dbReference>
<name>A0A8A3S6N5_9EURY</name>
<dbReference type="RefSeq" id="WP_265580280.1">
    <property type="nucleotide sequence ID" value="NZ_CP036172.1"/>
</dbReference>
<dbReference type="KEGG" id="maqe:RJ40_07685"/>
<dbReference type="PANTHER" id="PTHR46844:SF1">
    <property type="entry name" value="SLR5058 PROTEIN"/>
    <property type="match status" value="1"/>
</dbReference>
<dbReference type="PANTHER" id="PTHR46844">
    <property type="entry name" value="SLR5058 PROTEIN"/>
    <property type="match status" value="1"/>
</dbReference>
<evidence type="ECO:0000313" key="3">
    <source>
        <dbReference type="Proteomes" id="UP001042704"/>
    </source>
</evidence>
<dbReference type="Proteomes" id="UP001042704">
    <property type="component" value="Chromosome"/>
</dbReference>
<gene>
    <name evidence="2" type="ORF">RJ40_07685</name>
</gene>
<dbReference type="InterPro" id="IPR027417">
    <property type="entry name" value="P-loop_NTPase"/>
</dbReference>
<evidence type="ECO:0000313" key="2">
    <source>
        <dbReference type="EMBL" id="QSZ67391.1"/>
    </source>
</evidence>
<proteinExistence type="predicted"/>
<feature type="domain" description="NACHT" evidence="1">
    <location>
        <begin position="241"/>
        <end position="369"/>
    </location>
</feature>
<reference evidence="2" key="2">
    <citation type="submission" date="2019-02" db="EMBL/GenBank/DDBJ databases">
        <authorList>
            <person name="Chen S.-C."/>
            <person name="Chien H.-H."/>
            <person name="Lai M.-C."/>
        </authorList>
    </citation>
    <scope>NUCLEOTIDE SEQUENCE</scope>
    <source>
        <strain evidence="2">N2F9704</strain>
    </source>
</reference>
<keyword evidence="3" id="KW-1185">Reference proteome</keyword>
<dbReference type="EMBL" id="CP036172">
    <property type="protein sequence ID" value="QSZ67391.1"/>
    <property type="molecule type" value="Genomic_DNA"/>
</dbReference>
<dbReference type="AlphaFoldDB" id="A0A8A3S6N5"/>
<dbReference type="SUPFAM" id="SSF52540">
    <property type="entry name" value="P-loop containing nucleoside triphosphate hydrolases"/>
    <property type="match status" value="1"/>
</dbReference>
<protein>
    <submittedName>
        <fullName evidence="2">NACHT domain-containing protein</fullName>
    </submittedName>
</protein>
<organism evidence="2 3">
    <name type="scientific">Methanofollis aquaemaris</name>
    <dbReference type="NCBI Taxonomy" id="126734"/>
    <lineage>
        <taxon>Archaea</taxon>
        <taxon>Methanobacteriati</taxon>
        <taxon>Methanobacteriota</taxon>
        <taxon>Stenosarchaea group</taxon>
        <taxon>Methanomicrobia</taxon>
        <taxon>Methanomicrobiales</taxon>
        <taxon>Methanomicrobiaceae</taxon>
        <taxon>Methanofollis</taxon>
    </lineage>
</organism>
<dbReference type="Gene3D" id="3.40.50.300">
    <property type="entry name" value="P-loop containing nucleotide triphosphate hydrolases"/>
    <property type="match status" value="1"/>
</dbReference>
<dbReference type="GeneID" id="76424234"/>
<evidence type="ECO:0000259" key="1">
    <source>
        <dbReference type="PROSITE" id="PS50837"/>
    </source>
</evidence>
<dbReference type="PROSITE" id="PS50837">
    <property type="entry name" value="NACHT"/>
    <property type="match status" value="1"/>
</dbReference>
<sequence>MVIAEAIIGVISNATFQLFGEVSRKFRRDLQTDRELSDIVSSAVEKIETNNGHDVRQIEVFLRSQEVETVVRQIFSAKVLKKDHDANIDMIRREFGKLLLLHLDLTEDNIVKISDSLFDALIAGCANVYVEDIRRGSLFAHEMMENLRFRMLQDELENLNYNIRKLESNDKPTVQQYLEFERKYRRQVTERYKYLSTAHFKNAEKILLDDLYVFPNFLDSMSPDVENRKLIACEDFVSLIYRSVVLGDPGAGKTTLTYKLCYDFGRGFTSKQLGGRDVTPILVVLRDYGTKFESNHCSILEYIEEISRSLYQQKPPAGAFEYLLMNGRAFVIFDGLDELLDTSKRRTISDNIESFCDLYPSVPILVTSRKVGYEQAPLSKDRFKKYYISDFNNKQVKEYVEKWFKHNLNSDDKEIVENVVSFLNESISVKDLRSNPLMLSLMCELYRGEGYIPKNRPDVYGKCSELLFERWDKIRGIDSDVSFEAHLRPTLMYIANEVYSNEKLQTGVPERTFIELTENYLYPKRYDDPDMALLTAKKFVKFCKGRAWVFSEVGSPGISDNLYQFTHRTFLEYFTAYFLVRNYKSPEDLGNFLLPKISNGEWDLVAQLSLQIQNRNQEDAANELLSLILDASEGMNLQSRFNLLSFVVRSLEFIAPSPDVTKNIVFSCMALCIDLNLDAKQNGSYFNESMPINELIYPLVTADTVNIIPIRKSLIEYISNGINCSENDRASSALSVFSVLPYFSFYYEIKEKKIVSDHLGLDKLIFEVFQENKRQIYSLCKNNRFNALDGVYYQIIPLDDIIETYGPGVLFSVNIIHGTSPVLTSSIIDCVFSNLTDLICNTHDPSIVLSRISYLCQQMQLIPVPWSTNTIPIQNSPFSEHFQHMMDAFQKYVINYTADDLFNLFLIIAPMVEYEQYICSYKFKSVNASYYDKSQIFDKIRSIDNTILDPILFIFRAKLRGFCIDEVEDLIREINFTQKQRDLILQWIEGQQSFLAIKSPLISDETKFNAGYINYTSKNILYSNSDFH</sequence>